<evidence type="ECO:0000313" key="2">
    <source>
        <dbReference type="EMBL" id="CAD7666769.1"/>
    </source>
</evidence>
<evidence type="ECO:0000256" key="1">
    <source>
        <dbReference type="SAM" id="MobiDB-lite"/>
    </source>
</evidence>
<reference evidence="2" key="1">
    <citation type="submission" date="2020-11" db="EMBL/GenBank/DDBJ databases">
        <authorList>
            <person name="Tran Van P."/>
        </authorList>
    </citation>
    <scope>NUCLEOTIDE SEQUENCE</scope>
</reference>
<keyword evidence="3" id="KW-1185">Reference proteome</keyword>
<dbReference type="EMBL" id="OC970497">
    <property type="protein sequence ID" value="CAD7666769.1"/>
    <property type="molecule type" value="Genomic_DNA"/>
</dbReference>
<protein>
    <submittedName>
        <fullName evidence="2">Uncharacterized protein</fullName>
    </submittedName>
</protein>
<feature type="non-terminal residue" evidence="2">
    <location>
        <position position="1"/>
    </location>
</feature>
<gene>
    <name evidence="2" type="ORF">ONB1V03_LOCUS23060</name>
</gene>
<dbReference type="OrthoDB" id="432528at2759"/>
<feature type="compositionally biased region" description="Polar residues" evidence="1">
    <location>
        <begin position="92"/>
        <end position="105"/>
    </location>
</feature>
<feature type="region of interest" description="Disordered" evidence="1">
    <location>
        <begin position="88"/>
        <end position="152"/>
    </location>
</feature>
<dbReference type="AlphaFoldDB" id="A0A7R9MU75"/>
<dbReference type="EMBL" id="CAJPVJ010055672">
    <property type="protein sequence ID" value="CAG2183640.1"/>
    <property type="molecule type" value="Genomic_DNA"/>
</dbReference>
<proteinExistence type="predicted"/>
<feature type="compositionally biased region" description="Polar residues" evidence="1">
    <location>
        <begin position="120"/>
        <end position="138"/>
    </location>
</feature>
<organism evidence="2">
    <name type="scientific">Oppiella nova</name>
    <dbReference type="NCBI Taxonomy" id="334625"/>
    <lineage>
        <taxon>Eukaryota</taxon>
        <taxon>Metazoa</taxon>
        <taxon>Ecdysozoa</taxon>
        <taxon>Arthropoda</taxon>
        <taxon>Chelicerata</taxon>
        <taxon>Arachnida</taxon>
        <taxon>Acari</taxon>
        <taxon>Acariformes</taxon>
        <taxon>Sarcoptiformes</taxon>
        <taxon>Oribatida</taxon>
        <taxon>Brachypylina</taxon>
        <taxon>Oppioidea</taxon>
        <taxon>Oppiidae</taxon>
        <taxon>Oppiella</taxon>
    </lineage>
</organism>
<name>A0A7R9MU75_9ACAR</name>
<dbReference type="Proteomes" id="UP000728032">
    <property type="component" value="Unassembled WGS sequence"/>
</dbReference>
<accession>A0A7R9MU75</accession>
<sequence>MSGFCSGRSATLSDDDDDVDNGVNTIANENYGTEFERNPQVTMRKSLKEKISRGSRLVRSISTNSYNILHQNIISTEELKDELEKLVEEATPQMQRPNTMTNKSEGTYHRLKNRSKMPKSISSNAVLESDSESSTPQHRPTRPLSEVIQTQS</sequence>
<evidence type="ECO:0000313" key="3">
    <source>
        <dbReference type="Proteomes" id="UP000728032"/>
    </source>
</evidence>
<feature type="region of interest" description="Disordered" evidence="1">
    <location>
        <begin position="1"/>
        <end position="23"/>
    </location>
</feature>